<dbReference type="InterPro" id="IPR050523">
    <property type="entry name" value="AKR_Detox_Biosynth"/>
</dbReference>
<dbReference type="Gene3D" id="3.20.20.100">
    <property type="entry name" value="NADP-dependent oxidoreductase domain"/>
    <property type="match status" value="1"/>
</dbReference>
<dbReference type="SUPFAM" id="SSF51430">
    <property type="entry name" value="NAD(P)-linked oxidoreductase"/>
    <property type="match status" value="1"/>
</dbReference>
<protein>
    <recommendedName>
        <fullName evidence="2">NADP-dependent oxidoreductase domain-containing protein</fullName>
    </recommendedName>
</protein>
<dbReference type="GO" id="GO:0016491">
    <property type="term" value="F:oxidoreductase activity"/>
    <property type="evidence" value="ECO:0007669"/>
    <property type="project" value="UniProtKB-KW"/>
</dbReference>
<dbReference type="EMBL" id="JAAAXW010000121">
    <property type="protein sequence ID" value="KAF9543106.1"/>
    <property type="molecule type" value="Genomic_DNA"/>
</dbReference>
<gene>
    <name evidence="3" type="ORF">EC957_001251</name>
</gene>
<organism evidence="3 4">
    <name type="scientific">Mortierella hygrophila</name>
    <dbReference type="NCBI Taxonomy" id="979708"/>
    <lineage>
        <taxon>Eukaryota</taxon>
        <taxon>Fungi</taxon>
        <taxon>Fungi incertae sedis</taxon>
        <taxon>Mucoromycota</taxon>
        <taxon>Mortierellomycotina</taxon>
        <taxon>Mortierellomycetes</taxon>
        <taxon>Mortierellales</taxon>
        <taxon>Mortierellaceae</taxon>
        <taxon>Mortierella</taxon>
    </lineage>
</organism>
<sequence length="146" mass="16344">MTDETTANIFRVILGTMTFGLEKTRTETSLVRVRGVDNIAPFSITFHAHGHIEVDTARLYDNGDTETLLSLLSTAHFKISTKFYPFAPGSHNKEKLPKQFRDSLAALKAEKVNILYLHAPDKSVPFKETSKVVDDLLQGGPLWARK</sequence>
<accession>A0A9P6K1Z5</accession>
<dbReference type="Pfam" id="PF00248">
    <property type="entry name" value="Aldo_ket_red"/>
    <property type="match status" value="1"/>
</dbReference>
<dbReference type="PANTHER" id="PTHR43364">
    <property type="entry name" value="NADH-SPECIFIC METHYLGLYOXAL REDUCTASE-RELATED"/>
    <property type="match status" value="1"/>
</dbReference>
<proteinExistence type="predicted"/>
<evidence type="ECO:0000313" key="4">
    <source>
        <dbReference type="Proteomes" id="UP000723463"/>
    </source>
</evidence>
<dbReference type="Proteomes" id="UP000723463">
    <property type="component" value="Unassembled WGS sequence"/>
</dbReference>
<feature type="domain" description="NADP-dependent oxidoreductase" evidence="2">
    <location>
        <begin position="12"/>
        <end position="140"/>
    </location>
</feature>
<dbReference type="InterPro" id="IPR036812">
    <property type="entry name" value="NAD(P)_OxRdtase_dom_sf"/>
</dbReference>
<dbReference type="AlphaFoldDB" id="A0A9P6K1Z5"/>
<evidence type="ECO:0000259" key="2">
    <source>
        <dbReference type="Pfam" id="PF00248"/>
    </source>
</evidence>
<comment type="caution">
    <text evidence="3">The sequence shown here is derived from an EMBL/GenBank/DDBJ whole genome shotgun (WGS) entry which is preliminary data.</text>
</comment>
<keyword evidence="1" id="KW-0560">Oxidoreductase</keyword>
<dbReference type="InterPro" id="IPR023210">
    <property type="entry name" value="NADP_OxRdtase_dom"/>
</dbReference>
<dbReference type="PANTHER" id="PTHR43364:SF4">
    <property type="entry name" value="NAD(P)-LINKED OXIDOREDUCTASE SUPERFAMILY PROTEIN"/>
    <property type="match status" value="1"/>
</dbReference>
<keyword evidence="4" id="KW-1185">Reference proteome</keyword>
<reference evidence="3" key="1">
    <citation type="journal article" date="2020" name="Fungal Divers.">
        <title>Resolving the Mortierellaceae phylogeny through synthesis of multi-gene phylogenetics and phylogenomics.</title>
        <authorList>
            <person name="Vandepol N."/>
            <person name="Liber J."/>
            <person name="Desiro A."/>
            <person name="Na H."/>
            <person name="Kennedy M."/>
            <person name="Barry K."/>
            <person name="Grigoriev I.V."/>
            <person name="Miller A.N."/>
            <person name="O'Donnell K."/>
            <person name="Stajich J.E."/>
            <person name="Bonito G."/>
        </authorList>
    </citation>
    <scope>NUCLEOTIDE SEQUENCE</scope>
    <source>
        <strain evidence="3">NRRL 2591</strain>
    </source>
</reference>
<evidence type="ECO:0000256" key="1">
    <source>
        <dbReference type="ARBA" id="ARBA00023002"/>
    </source>
</evidence>
<evidence type="ECO:0000313" key="3">
    <source>
        <dbReference type="EMBL" id="KAF9543106.1"/>
    </source>
</evidence>
<name>A0A9P6K1Z5_9FUNG</name>